<evidence type="ECO:0000256" key="7">
    <source>
        <dbReference type="ARBA" id="ARBA00022989"/>
    </source>
</evidence>
<comment type="caution">
    <text evidence="13">The sequence shown here is derived from an EMBL/GenBank/DDBJ whole genome shotgun (WGS) entry which is preliminary data.</text>
</comment>
<keyword evidence="2" id="KW-0813">Transport</keyword>
<feature type="transmembrane region" description="Helical" evidence="11">
    <location>
        <begin position="182"/>
        <end position="204"/>
    </location>
</feature>
<feature type="domain" description="Major facilitator superfamily (MFS) profile" evidence="12">
    <location>
        <begin position="32"/>
        <end position="432"/>
    </location>
</feature>
<evidence type="ECO:0000256" key="6">
    <source>
        <dbReference type="ARBA" id="ARBA00022729"/>
    </source>
</evidence>
<evidence type="ECO:0000256" key="4">
    <source>
        <dbReference type="ARBA" id="ARBA00022519"/>
    </source>
</evidence>
<comment type="subcellular location">
    <subcellularLocation>
        <location evidence="1">Cell inner membrane</location>
        <topology evidence="1">Multi-pass membrane protein</topology>
    </subcellularLocation>
</comment>
<dbReference type="InterPro" id="IPR020846">
    <property type="entry name" value="MFS_dom"/>
</dbReference>
<comment type="similarity">
    <text evidence="9">Belongs to the major facilitator superfamily. Phthalate permease family.</text>
</comment>
<protein>
    <submittedName>
        <fullName evidence="13">MFS transporter</fullName>
    </submittedName>
</protein>
<dbReference type="OrthoDB" id="9781156at2"/>
<dbReference type="Gene3D" id="1.20.1250.20">
    <property type="entry name" value="MFS general substrate transporter like domains"/>
    <property type="match status" value="2"/>
</dbReference>
<keyword evidence="3" id="KW-1003">Cell membrane</keyword>
<dbReference type="InterPro" id="IPR036259">
    <property type="entry name" value="MFS_trans_sf"/>
</dbReference>
<evidence type="ECO:0000313" key="14">
    <source>
        <dbReference type="Proteomes" id="UP000254711"/>
    </source>
</evidence>
<evidence type="ECO:0000256" key="10">
    <source>
        <dbReference type="ARBA" id="ARBA00052849"/>
    </source>
</evidence>
<evidence type="ECO:0000313" key="13">
    <source>
        <dbReference type="EMBL" id="RDI99252.1"/>
    </source>
</evidence>
<evidence type="ECO:0000256" key="2">
    <source>
        <dbReference type="ARBA" id="ARBA00022448"/>
    </source>
</evidence>
<comment type="catalytic activity">
    <reaction evidence="10">
        <text>aldehydo-D-galacturonate(out) + H(+)(out) = aldehydo-D-galacturonate(in) + H(+)(in)</text>
        <dbReference type="Rhea" id="RHEA:29295"/>
        <dbReference type="ChEBI" id="CHEBI:12952"/>
        <dbReference type="ChEBI" id="CHEBI:15378"/>
    </reaction>
</comment>
<dbReference type="Pfam" id="PF07690">
    <property type="entry name" value="MFS_1"/>
    <property type="match status" value="1"/>
</dbReference>
<dbReference type="Proteomes" id="UP000254711">
    <property type="component" value="Unassembled WGS sequence"/>
</dbReference>
<feature type="transmembrane region" description="Helical" evidence="11">
    <location>
        <begin position="319"/>
        <end position="335"/>
    </location>
</feature>
<dbReference type="PROSITE" id="PS50850">
    <property type="entry name" value="MFS"/>
    <property type="match status" value="1"/>
</dbReference>
<name>A0A370K9E7_9GAMM</name>
<feature type="transmembrane region" description="Helical" evidence="11">
    <location>
        <begin position="374"/>
        <end position="400"/>
    </location>
</feature>
<evidence type="ECO:0000256" key="1">
    <source>
        <dbReference type="ARBA" id="ARBA00004429"/>
    </source>
</evidence>
<evidence type="ECO:0000256" key="8">
    <source>
        <dbReference type="ARBA" id="ARBA00023136"/>
    </source>
</evidence>
<accession>A0A370K9E7</accession>
<keyword evidence="5 11" id="KW-0812">Transmembrane</keyword>
<evidence type="ECO:0000256" key="11">
    <source>
        <dbReference type="SAM" id="Phobius"/>
    </source>
</evidence>
<keyword evidence="14" id="KW-1185">Reference proteome</keyword>
<keyword evidence="6" id="KW-0732">Signal</keyword>
<sequence>MRNVAPGSGQDGDHAAPASKFGAGIGRFRWRVCAMLLAATTISYIDRQVLGVLAPFLQDKMGWSEVQYSTIVTAFQAAYAIGLLCAGAVIDRFGTRIGYALAIGIWSLAAMGHALATGVVSFAVARFALGLGESGNFPAAIKAVAEWFPQRERALAAGIFNSGSNIGAIVAPLLVPVVAATFGWQAAFLCTGLLSATWLTAWLITYRTPDQQPRLSAAERAYIGAEPATAAARVPWLQLLRHRQTWAFAAAKFFTDPIWWFFLFWLPKFLHAKYGLGLVQLGAPLIIIFLLADAGSIAGGWLAGWLIRRGLSVNRARKGAMLLCALLVLPVMFAAKAGNLWLAVALVGLATAGHQGWSANVYTLTSDLFPRRAVASVVGMGGFAGAVGGMLISTVIGLLLQATGSYVPVFLLAGGAYLFALLVVQLLVPRLEPAALDDQPSTGDHTSGETTA</sequence>
<evidence type="ECO:0000259" key="12">
    <source>
        <dbReference type="PROSITE" id="PS50850"/>
    </source>
</evidence>
<keyword evidence="8 11" id="KW-0472">Membrane</keyword>
<dbReference type="FunFam" id="1.20.1250.20:FF:000036">
    <property type="entry name" value="Hexuronate transporter"/>
    <property type="match status" value="1"/>
</dbReference>
<feature type="transmembrane region" description="Helical" evidence="11">
    <location>
        <begin position="286"/>
        <end position="307"/>
    </location>
</feature>
<proteinExistence type="inferred from homology"/>
<dbReference type="GO" id="GO:0005886">
    <property type="term" value="C:plasma membrane"/>
    <property type="evidence" value="ECO:0007669"/>
    <property type="project" value="UniProtKB-SubCell"/>
</dbReference>
<dbReference type="SUPFAM" id="SSF103473">
    <property type="entry name" value="MFS general substrate transporter"/>
    <property type="match status" value="1"/>
</dbReference>
<evidence type="ECO:0000256" key="3">
    <source>
        <dbReference type="ARBA" id="ARBA00022475"/>
    </source>
</evidence>
<reference evidence="13 14" key="1">
    <citation type="submission" date="2018-07" db="EMBL/GenBank/DDBJ databases">
        <title>Dyella solisilvae sp. nov., isolated from the pine and broad-leaved mixed forest soil.</title>
        <authorList>
            <person name="Gao Z."/>
            <person name="Qiu L."/>
        </authorList>
    </citation>
    <scope>NUCLEOTIDE SEQUENCE [LARGE SCALE GENOMIC DNA]</scope>
    <source>
        <strain evidence="13 14">DHG54</strain>
    </source>
</reference>
<keyword evidence="7 11" id="KW-1133">Transmembrane helix</keyword>
<dbReference type="InterPro" id="IPR011701">
    <property type="entry name" value="MFS"/>
</dbReference>
<feature type="transmembrane region" description="Helical" evidence="11">
    <location>
        <begin position="66"/>
        <end position="90"/>
    </location>
</feature>
<dbReference type="GO" id="GO:0015134">
    <property type="term" value="F:hexuronate transmembrane transporter activity"/>
    <property type="evidence" value="ECO:0007669"/>
    <property type="project" value="TreeGrafter"/>
</dbReference>
<feature type="transmembrane region" description="Helical" evidence="11">
    <location>
        <begin position="246"/>
        <end position="266"/>
    </location>
</feature>
<dbReference type="PANTHER" id="PTHR11662:SF285">
    <property type="entry name" value="HEXURONATE TRANSPORTER"/>
    <property type="match status" value="1"/>
</dbReference>
<dbReference type="PANTHER" id="PTHR11662">
    <property type="entry name" value="SOLUTE CARRIER FAMILY 17"/>
    <property type="match status" value="1"/>
</dbReference>
<evidence type="ECO:0000256" key="9">
    <source>
        <dbReference type="ARBA" id="ARBA00038514"/>
    </source>
</evidence>
<keyword evidence="4" id="KW-0997">Cell inner membrane</keyword>
<dbReference type="AlphaFoldDB" id="A0A370K9E7"/>
<dbReference type="CDD" id="cd17319">
    <property type="entry name" value="MFS_ExuT_GudP_like"/>
    <property type="match status" value="1"/>
</dbReference>
<feature type="transmembrane region" description="Helical" evidence="11">
    <location>
        <begin position="406"/>
        <end position="428"/>
    </location>
</feature>
<evidence type="ECO:0000256" key="5">
    <source>
        <dbReference type="ARBA" id="ARBA00022692"/>
    </source>
</evidence>
<organism evidence="13 14">
    <name type="scientific">Dyella solisilvae</name>
    <dbReference type="NCBI Taxonomy" id="1920168"/>
    <lineage>
        <taxon>Bacteria</taxon>
        <taxon>Pseudomonadati</taxon>
        <taxon>Pseudomonadota</taxon>
        <taxon>Gammaproteobacteria</taxon>
        <taxon>Lysobacterales</taxon>
        <taxon>Rhodanobacteraceae</taxon>
        <taxon>Dyella</taxon>
    </lineage>
</organism>
<dbReference type="InterPro" id="IPR050382">
    <property type="entry name" value="MFS_Na/Anion_cotransporter"/>
</dbReference>
<dbReference type="EMBL" id="QQSY01000002">
    <property type="protein sequence ID" value="RDI99252.1"/>
    <property type="molecule type" value="Genomic_DNA"/>
</dbReference>
<feature type="transmembrane region" description="Helical" evidence="11">
    <location>
        <begin position="97"/>
        <end position="124"/>
    </location>
</feature>
<gene>
    <name evidence="13" type="ORF">DVT68_10415</name>
</gene>